<keyword evidence="1" id="KW-0472">Membrane</keyword>
<dbReference type="OrthoDB" id="3297333at2"/>
<evidence type="ECO:0000256" key="1">
    <source>
        <dbReference type="SAM" id="Phobius"/>
    </source>
</evidence>
<feature type="transmembrane region" description="Helical" evidence="1">
    <location>
        <begin position="34"/>
        <end position="55"/>
    </location>
</feature>
<feature type="transmembrane region" description="Helical" evidence="1">
    <location>
        <begin position="177"/>
        <end position="197"/>
    </location>
</feature>
<dbReference type="Proteomes" id="UP000239415">
    <property type="component" value="Unassembled WGS sequence"/>
</dbReference>
<evidence type="ECO:0000313" key="2">
    <source>
        <dbReference type="EMBL" id="PRX09472.1"/>
    </source>
</evidence>
<keyword evidence="3" id="KW-1185">Reference proteome</keyword>
<comment type="caution">
    <text evidence="2">The sequence shown here is derived from an EMBL/GenBank/DDBJ whole genome shotgun (WGS) entry which is preliminary data.</text>
</comment>
<sequence length="323" mass="36392">MSDRRSVVRQRQLEPTLCHLLRAMTVSHARVRRLAALRIAISVTLAVAGLVAVLAGSLNSTPFTRSLSITVTLAGALWALTYSLGLASWAHRELHRAALLQETFEVRMFHLGWNHVLAGDEVPPEDVHKLSSRFRGSEDSLRVSYAMPNLPPPFDVLARQQQNLAWGGRVRRRYARAVGAALLAWTAFGLLSAMLRGSTVTDFLVQWCVPSLGLLMLGWDTFREQRGVFADRRRVARWSRSRCLLAAPAGPDPAVRQDLWLMARQVQDQLFLTRRRAPRVPSWFFRRYYVQDSSDFTAGLAEMRRALVSAGLNIRPPRPGHRP</sequence>
<keyword evidence="1" id="KW-0812">Transmembrane</keyword>
<evidence type="ECO:0000313" key="3">
    <source>
        <dbReference type="Proteomes" id="UP000239415"/>
    </source>
</evidence>
<organism evidence="2 3">
    <name type="scientific">Actinoplanes italicus</name>
    <dbReference type="NCBI Taxonomy" id="113567"/>
    <lineage>
        <taxon>Bacteria</taxon>
        <taxon>Bacillati</taxon>
        <taxon>Actinomycetota</taxon>
        <taxon>Actinomycetes</taxon>
        <taxon>Micromonosporales</taxon>
        <taxon>Micromonosporaceae</taxon>
        <taxon>Actinoplanes</taxon>
    </lineage>
</organism>
<dbReference type="AlphaFoldDB" id="A0A2T0JPC8"/>
<gene>
    <name evidence="2" type="ORF">CLV67_13648</name>
</gene>
<accession>A0A2T0JPC8</accession>
<reference evidence="2 3" key="1">
    <citation type="submission" date="2018-03" db="EMBL/GenBank/DDBJ databases">
        <title>Genomic Encyclopedia of Archaeal and Bacterial Type Strains, Phase II (KMG-II): from individual species to whole genera.</title>
        <authorList>
            <person name="Goeker M."/>
        </authorList>
    </citation>
    <scope>NUCLEOTIDE SEQUENCE [LARGE SCALE GENOMIC DNA]</scope>
    <source>
        <strain evidence="2 3">DSM 43146</strain>
    </source>
</reference>
<keyword evidence="1" id="KW-1133">Transmembrane helix</keyword>
<dbReference type="RefSeq" id="WP_146169603.1">
    <property type="nucleotide sequence ID" value="NZ_BOMO01000169.1"/>
</dbReference>
<protein>
    <submittedName>
        <fullName evidence="2">Uncharacterized protein</fullName>
    </submittedName>
</protein>
<dbReference type="Pfam" id="PF18159">
    <property type="entry name" value="S_4TM"/>
    <property type="match status" value="1"/>
</dbReference>
<dbReference type="EMBL" id="PVMZ01000036">
    <property type="protein sequence ID" value="PRX09472.1"/>
    <property type="molecule type" value="Genomic_DNA"/>
</dbReference>
<feature type="transmembrane region" description="Helical" evidence="1">
    <location>
        <begin position="67"/>
        <end position="90"/>
    </location>
</feature>
<proteinExistence type="predicted"/>
<dbReference type="InterPro" id="IPR049920">
    <property type="entry name" value="IK1_05631-like"/>
</dbReference>
<name>A0A2T0JPC8_9ACTN</name>